<evidence type="ECO:0000313" key="1">
    <source>
        <dbReference type="EMBL" id="WIX76022.1"/>
    </source>
</evidence>
<dbReference type="Proteomes" id="UP001236014">
    <property type="component" value="Chromosome"/>
</dbReference>
<organism evidence="1 2">
    <name type="scientific">Amycolatopsis carbonis</name>
    <dbReference type="NCBI Taxonomy" id="715471"/>
    <lineage>
        <taxon>Bacteria</taxon>
        <taxon>Bacillati</taxon>
        <taxon>Actinomycetota</taxon>
        <taxon>Actinomycetes</taxon>
        <taxon>Pseudonocardiales</taxon>
        <taxon>Pseudonocardiaceae</taxon>
        <taxon>Amycolatopsis</taxon>
    </lineage>
</organism>
<gene>
    <name evidence="1" type="ORF">QRX50_31685</name>
</gene>
<accession>A0A9Y2IAB2</accession>
<reference evidence="1 2" key="1">
    <citation type="submission" date="2023-06" db="EMBL/GenBank/DDBJ databases">
        <authorList>
            <person name="Oyuntsetseg B."/>
            <person name="Kim S.B."/>
        </authorList>
    </citation>
    <scope>NUCLEOTIDE SEQUENCE [LARGE SCALE GENOMIC DNA]</scope>
    <source>
        <strain evidence="1 2">2-15</strain>
    </source>
</reference>
<protein>
    <submittedName>
        <fullName evidence="1">Uncharacterized protein</fullName>
    </submittedName>
</protein>
<sequence length="110" mass="11685">MATHYYRYTEQDGKPAFAKLDLPAGQELILPAGATEVTQQVYDAGMAAAQKALDALTAGSDAEARKELERLDAARKTVLEKLTKLGLPASALNTLLPGLNLPDDDDGEGE</sequence>
<dbReference type="KEGG" id="acab:QRX50_31685"/>
<dbReference type="EMBL" id="CP127294">
    <property type="protein sequence ID" value="WIX76022.1"/>
    <property type="molecule type" value="Genomic_DNA"/>
</dbReference>
<proteinExistence type="predicted"/>
<dbReference type="AlphaFoldDB" id="A0A9Y2IAB2"/>
<name>A0A9Y2IAB2_9PSEU</name>
<dbReference type="RefSeq" id="WP_285966783.1">
    <property type="nucleotide sequence ID" value="NZ_CP127294.1"/>
</dbReference>
<evidence type="ECO:0000313" key="2">
    <source>
        <dbReference type="Proteomes" id="UP001236014"/>
    </source>
</evidence>
<keyword evidence="2" id="KW-1185">Reference proteome</keyword>